<keyword evidence="5" id="KW-0479">Metal-binding</keyword>
<dbReference type="FunFam" id="3.40.140.10:FF:000005">
    <property type="entry name" value="tRNA-specific adenosine deaminase"/>
    <property type="match status" value="1"/>
</dbReference>
<feature type="non-terminal residue" evidence="11">
    <location>
        <position position="1437"/>
    </location>
</feature>
<keyword evidence="12" id="KW-1185">Reference proteome</keyword>
<dbReference type="GO" id="GO:0046872">
    <property type="term" value="F:metal ion binding"/>
    <property type="evidence" value="ECO:0007669"/>
    <property type="project" value="UniProtKB-KW"/>
</dbReference>
<feature type="compositionally biased region" description="Low complexity" evidence="9">
    <location>
        <begin position="1028"/>
        <end position="1037"/>
    </location>
</feature>
<feature type="region of interest" description="Disordered" evidence="9">
    <location>
        <begin position="1398"/>
        <end position="1419"/>
    </location>
</feature>
<accession>A0AAN8ZB75</accession>
<evidence type="ECO:0000256" key="2">
    <source>
        <dbReference type="ARBA" id="ARBA00011738"/>
    </source>
</evidence>
<feature type="region of interest" description="Disordered" evidence="9">
    <location>
        <begin position="778"/>
        <end position="835"/>
    </location>
</feature>
<dbReference type="InterPro" id="IPR002125">
    <property type="entry name" value="CMP_dCMP_dom"/>
</dbReference>
<feature type="compositionally biased region" description="Basic and acidic residues" evidence="9">
    <location>
        <begin position="885"/>
        <end position="902"/>
    </location>
</feature>
<comment type="catalytic activity">
    <reaction evidence="8">
        <text>adenosine(34) in tRNA + H2O + H(+) = inosine(34) in tRNA + NH4(+)</text>
        <dbReference type="Rhea" id="RHEA:43168"/>
        <dbReference type="Rhea" id="RHEA-COMP:10373"/>
        <dbReference type="Rhea" id="RHEA-COMP:10374"/>
        <dbReference type="ChEBI" id="CHEBI:15377"/>
        <dbReference type="ChEBI" id="CHEBI:15378"/>
        <dbReference type="ChEBI" id="CHEBI:28938"/>
        <dbReference type="ChEBI" id="CHEBI:74411"/>
        <dbReference type="ChEBI" id="CHEBI:82852"/>
        <dbReference type="EC" id="3.5.4.33"/>
    </reaction>
</comment>
<evidence type="ECO:0000256" key="7">
    <source>
        <dbReference type="ARBA" id="ARBA00022833"/>
    </source>
</evidence>
<feature type="region of interest" description="Disordered" evidence="9">
    <location>
        <begin position="445"/>
        <end position="465"/>
    </location>
</feature>
<feature type="compositionally biased region" description="Polar residues" evidence="9">
    <location>
        <begin position="1168"/>
        <end position="1179"/>
    </location>
</feature>
<evidence type="ECO:0000313" key="12">
    <source>
        <dbReference type="Proteomes" id="UP001370490"/>
    </source>
</evidence>
<comment type="subunit">
    <text evidence="2">Homodimer.</text>
</comment>
<feature type="compositionally biased region" description="Basic and acidic residues" evidence="9">
    <location>
        <begin position="497"/>
        <end position="509"/>
    </location>
</feature>
<name>A0AAN8ZB75_9MAGN</name>
<evidence type="ECO:0000256" key="6">
    <source>
        <dbReference type="ARBA" id="ARBA00022801"/>
    </source>
</evidence>
<dbReference type="PROSITE" id="PS51747">
    <property type="entry name" value="CYT_DCMP_DEAMINASES_2"/>
    <property type="match status" value="1"/>
</dbReference>
<keyword evidence="4" id="KW-0819">tRNA processing</keyword>
<feature type="region of interest" description="Disordered" evidence="9">
    <location>
        <begin position="657"/>
        <end position="676"/>
    </location>
</feature>
<organism evidence="11 12">
    <name type="scientific">Dillenia turbinata</name>
    <dbReference type="NCBI Taxonomy" id="194707"/>
    <lineage>
        <taxon>Eukaryota</taxon>
        <taxon>Viridiplantae</taxon>
        <taxon>Streptophyta</taxon>
        <taxon>Embryophyta</taxon>
        <taxon>Tracheophyta</taxon>
        <taxon>Spermatophyta</taxon>
        <taxon>Magnoliopsida</taxon>
        <taxon>eudicotyledons</taxon>
        <taxon>Gunneridae</taxon>
        <taxon>Pentapetalae</taxon>
        <taxon>Dilleniales</taxon>
        <taxon>Dilleniaceae</taxon>
        <taxon>Dillenia</taxon>
    </lineage>
</organism>
<evidence type="ECO:0000259" key="10">
    <source>
        <dbReference type="PROSITE" id="PS51747"/>
    </source>
</evidence>
<feature type="region of interest" description="Disordered" evidence="9">
    <location>
        <begin position="885"/>
        <end position="970"/>
    </location>
</feature>
<dbReference type="CDD" id="cd01285">
    <property type="entry name" value="nucleoside_deaminase"/>
    <property type="match status" value="1"/>
</dbReference>
<sequence>MQHIYVTSTACIRNKGSCPSYSFNDYYGPCYYAINQRIDKTLNPSSPCCASCFAVSVNRLPITANPSFIYGLRQSMLLGCSTYRRLIFSGFNAKPYCPIPVYGIDRENYWLCYSGKERNRRGRRERGRFCSSVSDGKRESEFCGVMSDAEAVLSLLTEDISEECYGVKESNVRSSEKKRMDKRRSGGSGRRKKNEGSGSLERIEFQEEYCGKEDERKSFSGNEDRVVRRGGSRFQSVAVELQEEHCRKEDERKLFERSENQAARRRGSGFESVSVEVHEEGRRKEDSRKFESSKNRVGGRGGSTFESVSAELREGHRKEVERKFEESDNRLLRGGESSCSSYYTLSSGEYESDMEAEFGDCAYVGETSSSHMESKRNRERFERAVEVDYINSSNNLVKHEEHEEDLNQRKVRVGSHMSGSSVQSEWRKESEKKLVGISIEEKDSTLESSKRHSRISGVQHGHSDSYKQFKGCEERSSLDMNRTDNRYSRMGQAIEGTESRIKHKQDAKMQKTHNSTVETTSSKNHDSDSEEIHNATVNLVHKRSGGHCKACGQFIREENLASSTSQEQFEARNTNLKESSTSVQTSIRESKAQDYRIEQSYTERANLERKSQLVAGTSSTLDSGTEKISTSQRQSRIRLKGQEDSSNSVSNLYQQAVKQQSVTNQEVPTKAVRRRGSQDIIDISKVQVTDSERGTSSQRVSKMTIDSQDINLTSVVKSTNDIKVIKDQTDEKLVRLGHVKESQRPIKQSSFHGKTSEGVSLSGTHLNLISEAEVPQITAGRDQTQSQPQPVGRVSLPAELDDRYTPEVDVGSSESGSNALGKRQQAGTSGSCHQHGQVRVDEAYWEPSNLPSHEDALGSADRLEKSSALVVGEFIEKVRHEILASETRKEKQSSDTESEGKSDYGMAKESSQRKSEGVLKEDNSRCSSGGSGAKGPSDEMWDVTDTSLKEPQPPKSEEPEGTSTNENAIVRRTSRSLWRIIFDSFRFRQHPGAESHGSAVNSHGKSSSNVSTSSEAWFSGHEPEESNNENGSKENQNIPQQPLSADQLQLVETPPGPADGSDSRKLKGKTMQSEIHASFPPDILESSLGSGSASFISGGINVGSAIYEKIGQGISSGTAVVESSLAHLAPRTIYGKIGQGISSGTAVVESSLEHLAQRASSIAEDISETSLAGTSSRGSLEQGEQAVSSSLTGVSSMEGKDAGLKRRKLQRINQVPTEIFEEWEEAYKHESEQRKIDEMFMREALLEAKKAADMWEVPVGAVLVQHGKIIARGSNLVEDLRDSTAHAEMICIREASKLLNSWRLVETTLYVTLEPCPMCAGAILQARIDTLVWGAPNKLLGADGSWVRLFRNGEGESELERASKPPGPVHPFHPKMTIRRGILESECADTMQQFFRLRRRKKDKKSDEESPPSCFPVSSHPPKILAKMHNIFNVMFC</sequence>
<feature type="compositionally biased region" description="Polar residues" evidence="9">
    <location>
        <begin position="1038"/>
        <end position="1047"/>
    </location>
</feature>
<comment type="caution">
    <text evidence="11">The sequence shown here is derived from an EMBL/GenBank/DDBJ whole genome shotgun (WGS) entry which is preliminary data.</text>
</comment>
<evidence type="ECO:0000313" key="11">
    <source>
        <dbReference type="EMBL" id="KAK6931427.1"/>
    </source>
</evidence>
<evidence type="ECO:0000256" key="4">
    <source>
        <dbReference type="ARBA" id="ARBA00022694"/>
    </source>
</evidence>
<evidence type="ECO:0000256" key="9">
    <source>
        <dbReference type="SAM" id="MobiDB-lite"/>
    </source>
</evidence>
<feature type="compositionally biased region" description="Basic and acidic residues" evidence="9">
    <location>
        <begin position="276"/>
        <end position="294"/>
    </location>
</feature>
<evidence type="ECO:0000256" key="3">
    <source>
        <dbReference type="ARBA" id="ARBA00012740"/>
    </source>
</evidence>
<protein>
    <recommendedName>
        <fullName evidence="3">tRNA(adenine(34)) deaminase</fullName>
        <ecNumber evidence="3">3.5.4.33</ecNumber>
    </recommendedName>
</protein>
<dbReference type="EC" id="3.5.4.33" evidence="3"/>
<feature type="region of interest" description="Disordered" evidence="9">
    <location>
        <begin position="493"/>
        <end position="530"/>
    </location>
</feature>
<dbReference type="GO" id="GO:0002100">
    <property type="term" value="P:tRNA wobble adenosine to inosine editing"/>
    <property type="evidence" value="ECO:0007669"/>
    <property type="project" value="InterPro"/>
</dbReference>
<dbReference type="InterPro" id="IPR016193">
    <property type="entry name" value="Cytidine_deaminase-like"/>
</dbReference>
<dbReference type="Gene3D" id="3.40.140.10">
    <property type="entry name" value="Cytidine Deaminase, domain 2"/>
    <property type="match status" value="1"/>
</dbReference>
<evidence type="ECO:0000256" key="8">
    <source>
        <dbReference type="ARBA" id="ARBA00048045"/>
    </source>
</evidence>
<dbReference type="PANTHER" id="PTHR11079:SF179">
    <property type="entry name" value="TRNA(ADENINE(34)) DEAMINASE, CHLOROPLASTIC"/>
    <property type="match status" value="1"/>
</dbReference>
<feature type="compositionally biased region" description="Polar residues" evidence="9">
    <location>
        <begin position="512"/>
        <end position="522"/>
    </location>
</feature>
<evidence type="ECO:0000256" key="1">
    <source>
        <dbReference type="ARBA" id="ARBA00001947"/>
    </source>
</evidence>
<feature type="compositionally biased region" description="Polar residues" evidence="9">
    <location>
        <begin position="1185"/>
        <end position="1195"/>
    </location>
</feature>
<dbReference type="SUPFAM" id="SSF53927">
    <property type="entry name" value="Cytidine deaminase-like"/>
    <property type="match status" value="1"/>
</dbReference>
<dbReference type="GO" id="GO:0052717">
    <property type="term" value="F:tRNA-specific adenosine-34 deaminase activity"/>
    <property type="evidence" value="ECO:0007669"/>
    <property type="project" value="UniProtKB-EC"/>
</dbReference>
<feature type="compositionally biased region" description="Polar residues" evidence="9">
    <location>
        <begin position="614"/>
        <end position="634"/>
    </location>
</feature>
<dbReference type="Pfam" id="PF00383">
    <property type="entry name" value="dCMP_cyt_deam_1"/>
    <property type="match status" value="1"/>
</dbReference>
<dbReference type="GO" id="GO:0009507">
    <property type="term" value="C:chloroplast"/>
    <property type="evidence" value="ECO:0007669"/>
    <property type="project" value="TreeGrafter"/>
</dbReference>
<feature type="region of interest" description="Disordered" evidence="9">
    <location>
        <begin position="258"/>
        <end position="328"/>
    </location>
</feature>
<proteinExistence type="inferred from homology"/>
<evidence type="ECO:0000256" key="5">
    <source>
        <dbReference type="ARBA" id="ARBA00022723"/>
    </source>
</evidence>
<feature type="compositionally biased region" description="Polar residues" evidence="9">
    <location>
        <begin position="657"/>
        <end position="667"/>
    </location>
</feature>
<gene>
    <name evidence="11" type="ORF">RJ641_003220</name>
</gene>
<feature type="compositionally biased region" description="Polar residues" evidence="9">
    <location>
        <begin position="825"/>
        <end position="834"/>
    </location>
</feature>
<feature type="region of interest" description="Disordered" evidence="9">
    <location>
        <begin position="991"/>
        <end position="1073"/>
    </location>
</feature>
<feature type="region of interest" description="Disordered" evidence="9">
    <location>
        <begin position="561"/>
        <end position="591"/>
    </location>
</feature>
<feature type="region of interest" description="Disordered" evidence="9">
    <location>
        <begin position="609"/>
        <end position="651"/>
    </location>
</feature>
<feature type="domain" description="CMP/dCMP-type deaminase" evidence="10">
    <location>
        <begin position="1235"/>
        <end position="1357"/>
    </location>
</feature>
<dbReference type="HAMAP" id="MF_00972">
    <property type="entry name" value="tRNA_aden_deaminase"/>
    <property type="match status" value="1"/>
</dbReference>
<dbReference type="EMBL" id="JBAMMX010000011">
    <property type="protein sequence ID" value="KAK6931427.1"/>
    <property type="molecule type" value="Genomic_DNA"/>
</dbReference>
<dbReference type="PANTHER" id="PTHR11079">
    <property type="entry name" value="CYTOSINE DEAMINASE FAMILY MEMBER"/>
    <property type="match status" value="1"/>
</dbReference>
<reference evidence="11 12" key="1">
    <citation type="submission" date="2023-12" db="EMBL/GenBank/DDBJ databases">
        <title>A high-quality genome assembly for Dillenia turbinata (Dilleniales).</title>
        <authorList>
            <person name="Chanderbali A."/>
        </authorList>
    </citation>
    <scope>NUCLEOTIDE SEQUENCE [LARGE SCALE GENOMIC DNA]</scope>
    <source>
        <strain evidence="11">LSX21</strain>
        <tissue evidence="11">Leaf</tissue>
    </source>
</reference>
<keyword evidence="7" id="KW-0862">Zinc</keyword>
<feature type="compositionally biased region" description="Polar residues" evidence="9">
    <location>
        <begin position="561"/>
        <end position="587"/>
    </location>
</feature>
<feature type="compositionally biased region" description="Basic and acidic residues" evidence="9">
    <location>
        <begin position="910"/>
        <end position="924"/>
    </location>
</feature>
<feature type="compositionally biased region" description="Basic and acidic residues" evidence="9">
    <location>
        <begin position="311"/>
        <end position="328"/>
    </location>
</feature>
<keyword evidence="6" id="KW-0378">Hydrolase</keyword>
<dbReference type="Proteomes" id="UP001370490">
    <property type="component" value="Unassembled WGS sequence"/>
</dbReference>
<feature type="compositionally biased region" description="Polar residues" evidence="9">
    <location>
        <begin position="998"/>
        <end position="1016"/>
    </location>
</feature>
<feature type="region of interest" description="Disordered" evidence="9">
    <location>
        <begin position="175"/>
        <end position="198"/>
    </location>
</feature>
<dbReference type="InterPro" id="IPR028883">
    <property type="entry name" value="tRNA_aden_deaminase"/>
</dbReference>
<comment type="cofactor">
    <cofactor evidence="1">
        <name>Zn(2+)</name>
        <dbReference type="ChEBI" id="CHEBI:29105"/>
    </cofactor>
</comment>
<feature type="region of interest" description="Disordered" evidence="9">
    <location>
        <begin position="1167"/>
        <end position="1199"/>
    </location>
</feature>